<dbReference type="InterPro" id="IPR018711">
    <property type="entry name" value="NAGPA"/>
</dbReference>
<dbReference type="PANTHER" id="PTHR40446:SF2">
    <property type="entry name" value="N-ACETYLGLUCOSAMINE-1-PHOSPHODIESTER ALPHA-N-ACETYLGLUCOSAMINIDASE"/>
    <property type="match status" value="1"/>
</dbReference>
<organism evidence="2 3">
    <name type="scientific">Sphingobacterium suaedae</name>
    <dbReference type="NCBI Taxonomy" id="1686402"/>
    <lineage>
        <taxon>Bacteria</taxon>
        <taxon>Pseudomonadati</taxon>
        <taxon>Bacteroidota</taxon>
        <taxon>Sphingobacteriia</taxon>
        <taxon>Sphingobacteriales</taxon>
        <taxon>Sphingobacteriaceae</taxon>
        <taxon>Sphingobacterium</taxon>
    </lineage>
</organism>
<sequence length="295" mass="31929">MKKIFVYFLFIATATFTACQKYDDGTQLPYVEEVVSDGGLGELIEETDWQPVEIAEGIVWKHFHFASIFDSRQYINILDIDLSKNPTFEIPHTATGDLFTVSEVSEQAGADVAINGSYFGANYGGSTVYFKKNGAVITQTVPNFDSFRENAAFTISAAGRPGIVKKPVNGWDDVPAPYVLAGGPLLVYDGEEVPQLNHTFNTTRHPRTVIGVTSDNHFIMVVVDGRNTQSQGLTTAQLAELMLSLGCTAAVNMDGGGSSTAWTKSQGVVNHPTDNGIFDHNGQREVATAILVKAP</sequence>
<comment type="caution">
    <text evidence="2">The sequence shown here is derived from an EMBL/GenBank/DDBJ whole genome shotgun (WGS) entry which is preliminary data.</text>
</comment>
<evidence type="ECO:0000313" key="2">
    <source>
        <dbReference type="EMBL" id="MFD2549391.1"/>
    </source>
</evidence>
<accession>A0ABW5KL76</accession>
<feature type="domain" description="Phosphodiester glycosidase" evidence="1">
    <location>
        <begin position="109"/>
        <end position="292"/>
    </location>
</feature>
<reference evidence="3" key="1">
    <citation type="journal article" date="2019" name="Int. J. Syst. Evol. Microbiol.">
        <title>The Global Catalogue of Microorganisms (GCM) 10K type strain sequencing project: providing services to taxonomists for standard genome sequencing and annotation.</title>
        <authorList>
            <consortium name="The Broad Institute Genomics Platform"/>
            <consortium name="The Broad Institute Genome Sequencing Center for Infectious Disease"/>
            <person name="Wu L."/>
            <person name="Ma J."/>
        </authorList>
    </citation>
    <scope>NUCLEOTIDE SEQUENCE [LARGE SCALE GENOMIC DNA]</scope>
    <source>
        <strain evidence="3">KCTC 42662</strain>
    </source>
</reference>
<dbReference type="PANTHER" id="PTHR40446">
    <property type="entry name" value="N-ACETYLGLUCOSAMINE-1-PHOSPHODIESTER ALPHA-N-ACETYLGLUCOSAMINIDASE"/>
    <property type="match status" value="1"/>
</dbReference>
<dbReference type="Proteomes" id="UP001597545">
    <property type="component" value="Unassembled WGS sequence"/>
</dbReference>
<keyword evidence="3" id="KW-1185">Reference proteome</keyword>
<dbReference type="Pfam" id="PF09992">
    <property type="entry name" value="NAGPA"/>
    <property type="match status" value="1"/>
</dbReference>
<evidence type="ECO:0000313" key="3">
    <source>
        <dbReference type="Proteomes" id="UP001597545"/>
    </source>
</evidence>
<gene>
    <name evidence="2" type="ORF">ACFSR5_17215</name>
</gene>
<keyword evidence="2" id="KW-0378">Hydrolase</keyword>
<dbReference type="RefSeq" id="WP_380905708.1">
    <property type="nucleotide sequence ID" value="NZ_JBHUEG010000012.1"/>
</dbReference>
<evidence type="ECO:0000259" key="1">
    <source>
        <dbReference type="Pfam" id="PF09992"/>
    </source>
</evidence>
<keyword evidence="2" id="KW-0326">Glycosidase</keyword>
<dbReference type="EMBL" id="JBHULR010000015">
    <property type="protein sequence ID" value="MFD2549391.1"/>
    <property type="molecule type" value="Genomic_DNA"/>
</dbReference>
<dbReference type="PROSITE" id="PS51257">
    <property type="entry name" value="PROKAR_LIPOPROTEIN"/>
    <property type="match status" value="1"/>
</dbReference>
<name>A0ABW5KL76_9SPHI</name>
<dbReference type="GO" id="GO:0016798">
    <property type="term" value="F:hydrolase activity, acting on glycosyl bonds"/>
    <property type="evidence" value="ECO:0007669"/>
    <property type="project" value="UniProtKB-KW"/>
</dbReference>
<protein>
    <submittedName>
        <fullName evidence="2">Phosphodiester glycosidase family protein</fullName>
    </submittedName>
</protein>
<proteinExistence type="predicted"/>